<reference evidence="2" key="1">
    <citation type="submission" date="2013-09" db="EMBL/GenBank/DDBJ databases">
        <title>Corchorus olitorius genome sequencing.</title>
        <authorList>
            <person name="Alam M."/>
            <person name="Haque M.S."/>
            <person name="Islam M.S."/>
            <person name="Emdad E.M."/>
            <person name="Islam M.M."/>
            <person name="Ahmed B."/>
            <person name="Halim A."/>
            <person name="Hossen Q.M.M."/>
            <person name="Hossain M.Z."/>
            <person name="Ahmed R."/>
            <person name="Khan M.M."/>
            <person name="Islam R."/>
            <person name="Rashid M.M."/>
            <person name="Khan S.A."/>
            <person name="Rahman M.S."/>
            <person name="Alam M."/>
            <person name="Yahiya A.S."/>
            <person name="Khan M.S."/>
            <person name="Azam M.S."/>
            <person name="Haque T."/>
            <person name="Lashkar M.Z.H."/>
            <person name="Akhand A.I."/>
            <person name="Morshed G."/>
            <person name="Roy S."/>
            <person name="Uddin K.S."/>
            <person name="Rabeya T."/>
            <person name="Hossain A.S."/>
            <person name="Chowdhury A."/>
            <person name="Snigdha A.R."/>
            <person name="Mortoza M.S."/>
            <person name="Matin S.A."/>
            <person name="Hoque S.M.E."/>
            <person name="Islam M.K."/>
            <person name="Roy D.K."/>
            <person name="Haider R."/>
            <person name="Moosa M.M."/>
            <person name="Elias S.M."/>
            <person name="Hasan A.M."/>
            <person name="Jahan S."/>
            <person name="Shafiuddin M."/>
            <person name="Mahmood N."/>
            <person name="Shommy N.S."/>
        </authorList>
    </citation>
    <scope>NUCLEOTIDE SEQUENCE [LARGE SCALE GENOMIC DNA]</scope>
    <source>
        <strain evidence="2">cv. O-4</strain>
    </source>
</reference>
<gene>
    <name evidence="1" type="ORF">COLO4_36673</name>
</gene>
<proteinExistence type="predicted"/>
<accession>A0A1R3G6Q5</accession>
<evidence type="ECO:0000313" key="1">
    <source>
        <dbReference type="EMBL" id="OMO53737.1"/>
    </source>
</evidence>
<dbReference type="EMBL" id="AWUE01023475">
    <property type="protein sequence ID" value="OMO53737.1"/>
    <property type="molecule type" value="Genomic_DNA"/>
</dbReference>
<organism evidence="1 2">
    <name type="scientific">Corchorus olitorius</name>
    <dbReference type="NCBI Taxonomy" id="93759"/>
    <lineage>
        <taxon>Eukaryota</taxon>
        <taxon>Viridiplantae</taxon>
        <taxon>Streptophyta</taxon>
        <taxon>Embryophyta</taxon>
        <taxon>Tracheophyta</taxon>
        <taxon>Spermatophyta</taxon>
        <taxon>Magnoliopsida</taxon>
        <taxon>eudicotyledons</taxon>
        <taxon>Gunneridae</taxon>
        <taxon>Pentapetalae</taxon>
        <taxon>rosids</taxon>
        <taxon>malvids</taxon>
        <taxon>Malvales</taxon>
        <taxon>Malvaceae</taxon>
        <taxon>Grewioideae</taxon>
        <taxon>Apeibeae</taxon>
        <taxon>Corchorus</taxon>
    </lineage>
</organism>
<keyword evidence="2" id="KW-1185">Reference proteome</keyword>
<sequence length="44" mass="4898">MEFAQISFTYPFLLKSIASLGLLALDFPTNLAMDIGTVDGYWLL</sequence>
<name>A0A1R3G6Q5_9ROSI</name>
<dbReference type="AlphaFoldDB" id="A0A1R3G6Q5"/>
<protein>
    <submittedName>
        <fullName evidence="1">Uncharacterized protein</fullName>
    </submittedName>
</protein>
<evidence type="ECO:0000313" key="2">
    <source>
        <dbReference type="Proteomes" id="UP000187203"/>
    </source>
</evidence>
<dbReference type="Proteomes" id="UP000187203">
    <property type="component" value="Unassembled WGS sequence"/>
</dbReference>
<comment type="caution">
    <text evidence="1">The sequence shown here is derived from an EMBL/GenBank/DDBJ whole genome shotgun (WGS) entry which is preliminary data.</text>
</comment>